<evidence type="ECO:0000313" key="2">
    <source>
        <dbReference type="Proteomes" id="UP000317176"/>
    </source>
</evidence>
<comment type="caution">
    <text evidence="1">The sequence shown here is derived from an EMBL/GenBank/DDBJ whole genome shotgun (WGS) entry which is preliminary data.</text>
</comment>
<name>A0A562KA17_9BRAD</name>
<proteinExistence type="predicted"/>
<evidence type="ECO:0000313" key="1">
    <source>
        <dbReference type="EMBL" id="TWH92055.1"/>
    </source>
</evidence>
<protein>
    <submittedName>
        <fullName evidence="1">Uncharacterized protein</fullName>
    </submittedName>
</protein>
<sequence>MGISADGFMRVVGTAAAAQDWRSLRQAEYRDGELLLVPMHSNSGAPAVYTGGTFRRRPGRTPTV</sequence>
<gene>
    <name evidence="1" type="ORF">IQ17_07259</name>
</gene>
<keyword evidence="2" id="KW-1185">Reference proteome</keyword>
<reference evidence="1 2" key="1">
    <citation type="journal article" date="2015" name="Stand. Genomic Sci.">
        <title>Genomic Encyclopedia of Bacterial and Archaeal Type Strains, Phase III: the genomes of soil and plant-associated and newly described type strains.</title>
        <authorList>
            <person name="Whitman W.B."/>
            <person name="Woyke T."/>
            <person name="Klenk H.P."/>
            <person name="Zhou Y."/>
            <person name="Lilburn T.G."/>
            <person name="Beck B.J."/>
            <person name="De Vos P."/>
            <person name="Vandamme P."/>
            <person name="Eisen J.A."/>
            <person name="Garrity G."/>
            <person name="Hugenholtz P."/>
            <person name="Kyrpides N.C."/>
        </authorList>
    </citation>
    <scope>NUCLEOTIDE SEQUENCE [LARGE SCALE GENOMIC DNA]</scope>
    <source>
        <strain evidence="1 2">CGMCC 1.10947</strain>
    </source>
</reference>
<accession>A0A562KA17</accession>
<dbReference type="AlphaFoldDB" id="A0A562KA17"/>
<dbReference type="Proteomes" id="UP000317176">
    <property type="component" value="Unassembled WGS sequence"/>
</dbReference>
<dbReference type="EMBL" id="VLKL01000055">
    <property type="protein sequence ID" value="TWH92055.1"/>
    <property type="molecule type" value="Genomic_DNA"/>
</dbReference>
<organism evidence="1 2">
    <name type="scientific">Bradyrhizobium daqingense</name>
    <dbReference type="NCBI Taxonomy" id="993502"/>
    <lineage>
        <taxon>Bacteria</taxon>
        <taxon>Pseudomonadati</taxon>
        <taxon>Pseudomonadota</taxon>
        <taxon>Alphaproteobacteria</taxon>
        <taxon>Hyphomicrobiales</taxon>
        <taxon>Nitrobacteraceae</taxon>
        <taxon>Bradyrhizobium</taxon>
    </lineage>
</organism>